<dbReference type="Gene3D" id="3.30.70.270">
    <property type="match status" value="1"/>
</dbReference>
<feature type="transmembrane region" description="Helical" evidence="1">
    <location>
        <begin position="12"/>
        <end position="34"/>
    </location>
</feature>
<dbReference type="Proteomes" id="UP001203972">
    <property type="component" value="Unassembled WGS sequence"/>
</dbReference>
<dbReference type="EMBL" id="JAKTMA010000030">
    <property type="protein sequence ID" value="MCR0234275.1"/>
    <property type="molecule type" value="Genomic_DNA"/>
</dbReference>
<dbReference type="NCBIfam" id="TIGR00254">
    <property type="entry name" value="GGDEF"/>
    <property type="match status" value="1"/>
</dbReference>
<keyword evidence="1" id="KW-0812">Transmembrane</keyword>
<dbReference type="AlphaFoldDB" id="A0AAP2UQS8"/>
<dbReference type="PANTHER" id="PTHR33121:SF70">
    <property type="entry name" value="SIGNALING PROTEIN YKOW"/>
    <property type="match status" value="1"/>
</dbReference>
<dbReference type="Gene3D" id="3.20.20.450">
    <property type="entry name" value="EAL domain"/>
    <property type="match status" value="1"/>
</dbReference>
<feature type="domain" description="EAL" evidence="2">
    <location>
        <begin position="501"/>
        <end position="753"/>
    </location>
</feature>
<evidence type="ECO:0000259" key="2">
    <source>
        <dbReference type="PROSITE" id="PS50883"/>
    </source>
</evidence>
<dbReference type="InterPro" id="IPR000160">
    <property type="entry name" value="GGDEF_dom"/>
</dbReference>
<dbReference type="SUPFAM" id="SSF55073">
    <property type="entry name" value="Nucleotide cyclase"/>
    <property type="match status" value="1"/>
</dbReference>
<keyword evidence="1" id="KW-0472">Membrane</keyword>
<reference evidence="4" key="1">
    <citation type="journal article" date="2022" name="Clin. Infect. Dis.">
        <title>Association between Clostridium innocuum and antibiotic-associated diarrhea in adults and children: A cross-sectional study and comparative genomics analysis.</title>
        <authorList>
            <person name="Cherny K.E."/>
            <person name="Muscat E.B."/>
            <person name="Balaji A."/>
            <person name="Mukherjee J."/>
            <person name="Ozer E.A."/>
            <person name="Angarone M.P."/>
            <person name="Hauser A.R."/>
            <person name="Sichel J.S."/>
            <person name="Amponsah E."/>
            <person name="Kociolek L.K."/>
        </authorList>
    </citation>
    <scope>NUCLEOTIDE SEQUENCE</scope>
    <source>
        <strain evidence="4">NU1-AC-029v</strain>
    </source>
</reference>
<dbReference type="SUPFAM" id="SSF141868">
    <property type="entry name" value="EAL domain-like"/>
    <property type="match status" value="1"/>
</dbReference>
<comment type="caution">
    <text evidence="4">The sequence shown here is derived from an EMBL/GenBank/DDBJ whole genome shotgun (WGS) entry which is preliminary data.</text>
</comment>
<keyword evidence="1" id="KW-1133">Transmembrane helix</keyword>
<dbReference type="CDD" id="cd01948">
    <property type="entry name" value="EAL"/>
    <property type="match status" value="1"/>
</dbReference>
<evidence type="ECO:0000259" key="3">
    <source>
        <dbReference type="PROSITE" id="PS50887"/>
    </source>
</evidence>
<feature type="transmembrane region" description="Helical" evidence="1">
    <location>
        <begin position="299"/>
        <end position="318"/>
    </location>
</feature>
<accession>A0AAP2UQS8</accession>
<dbReference type="Pfam" id="PF00563">
    <property type="entry name" value="EAL"/>
    <property type="match status" value="1"/>
</dbReference>
<dbReference type="InterPro" id="IPR001633">
    <property type="entry name" value="EAL_dom"/>
</dbReference>
<name>A0AAP2UQS8_CLOIN</name>
<dbReference type="GO" id="GO:0071111">
    <property type="term" value="F:cyclic-guanylate-specific phosphodiesterase activity"/>
    <property type="evidence" value="ECO:0007669"/>
    <property type="project" value="InterPro"/>
</dbReference>
<dbReference type="InterPro" id="IPR050706">
    <property type="entry name" value="Cyclic-di-GMP_PDE-like"/>
</dbReference>
<dbReference type="SMART" id="SM00052">
    <property type="entry name" value="EAL"/>
    <property type="match status" value="1"/>
</dbReference>
<dbReference type="InterPro" id="IPR043128">
    <property type="entry name" value="Rev_trsase/Diguanyl_cyclase"/>
</dbReference>
<feature type="domain" description="GGDEF" evidence="3">
    <location>
        <begin position="357"/>
        <end position="492"/>
    </location>
</feature>
<dbReference type="Gene3D" id="3.30.450.20">
    <property type="entry name" value="PAS domain"/>
    <property type="match status" value="1"/>
</dbReference>
<dbReference type="InterPro" id="IPR035919">
    <property type="entry name" value="EAL_sf"/>
</dbReference>
<gene>
    <name evidence="4" type="ORF">MKC95_16015</name>
</gene>
<dbReference type="InterPro" id="IPR029787">
    <property type="entry name" value="Nucleotide_cyclase"/>
</dbReference>
<dbReference type="PROSITE" id="PS50883">
    <property type="entry name" value="EAL"/>
    <property type="match status" value="1"/>
</dbReference>
<evidence type="ECO:0000313" key="4">
    <source>
        <dbReference type="EMBL" id="MCR0234275.1"/>
    </source>
</evidence>
<dbReference type="Pfam" id="PF00990">
    <property type="entry name" value="GGDEF"/>
    <property type="match status" value="1"/>
</dbReference>
<dbReference type="SMART" id="SM00267">
    <property type="entry name" value="GGDEF"/>
    <property type="match status" value="1"/>
</dbReference>
<organism evidence="4 5">
    <name type="scientific">Clostridium innocuum</name>
    <dbReference type="NCBI Taxonomy" id="1522"/>
    <lineage>
        <taxon>Bacteria</taxon>
        <taxon>Bacillati</taxon>
        <taxon>Bacillota</taxon>
        <taxon>Clostridia</taxon>
        <taxon>Eubacteriales</taxon>
        <taxon>Clostridiaceae</taxon>
        <taxon>Clostridium</taxon>
    </lineage>
</organism>
<dbReference type="PROSITE" id="PS50887">
    <property type="entry name" value="GGDEF"/>
    <property type="match status" value="1"/>
</dbReference>
<evidence type="ECO:0000256" key="1">
    <source>
        <dbReference type="SAM" id="Phobius"/>
    </source>
</evidence>
<evidence type="ECO:0000313" key="5">
    <source>
        <dbReference type="Proteomes" id="UP001203972"/>
    </source>
</evidence>
<sequence>MYSLGKKQKTHTKLTIGILILMIITMIGLSSMMIQQSKSLIMNETQRYLSELSKQTSSRVDQNIAKNIAQLREVSANLSEIATTDAVGQTIIDSVLKENDFSWIGYVDMNGLLHVKNHKTVSVTKLEIVLDALHKQKSGVSKQLETLYDETGILYAVPFYVQGHIKGAMVAWSNTENLQLLSDTDTFNGVGFSYIISQDGDFIMHSSNPYAVFLKNDFYKSIQDVADIDSGSSLSKMKSDIHNRKSGTIHYMVHQDVRGEPEERTLYYTPLQEGSLYLLSIAPSMIYAKNIQDYTNFSVMINVFIFLVFGILILYILFTNTKFNKEIYRVAYVDPVTNGFTAPRFEKEMQGILDNFQPFAFVSVDIRKFKLINDSFGSRDGDRVLQYVHDCLQSYLKEGEFLARISSDTYNLVLFTTDMAEIRERLEAMTDKVNSYNQSKEQTYYLPLDCGIYIVTDSSIDIVNIRDRANTARKNNKDMISRHMCSCVFYDDYDRVQMLKEKKMENSMQQALENGEFIVYLQPKINLEKSEIVGAEALVRWNSQDGLISPGEFIPFFEKNGFIVKLDLYVFDCVCRLLQDWENRGIAPIPISVNLSRNHLLDPQFLKKYEAIQKTYGIASHLLEFELTETVVFENLELLKNVIAQIHAAGFQCSMDDFGSGYSSLNVLKEIPVDILKLDGAFFDKEGDPRGNDVVETAIELARKLGMKTVAEGVETFTQVEFLRNADCDMVQGYVFSKPLSIENFEVLAFSARKAKTDTNSEYTTGRGRLQTNKDEDCHKHRAAFLKFSFSGI</sequence>
<proteinExistence type="predicted"/>
<dbReference type="PANTHER" id="PTHR33121">
    <property type="entry name" value="CYCLIC DI-GMP PHOSPHODIESTERASE PDEF"/>
    <property type="match status" value="1"/>
</dbReference>
<protein>
    <submittedName>
        <fullName evidence="4">GGDEF domain-containing protein</fullName>
    </submittedName>
</protein>
<dbReference type="CDD" id="cd18774">
    <property type="entry name" value="PDC2_HK_sensor"/>
    <property type="match status" value="1"/>
</dbReference>